<reference evidence="10 11" key="1">
    <citation type="submission" date="2019-07" db="EMBL/GenBank/DDBJ databases">
        <title>Whole genome shotgun sequence of Novosphingobium sediminis NBRC 106119.</title>
        <authorList>
            <person name="Hosoyama A."/>
            <person name="Uohara A."/>
            <person name="Ohji S."/>
            <person name="Ichikawa N."/>
        </authorList>
    </citation>
    <scope>NUCLEOTIDE SEQUENCE [LARGE SCALE GENOMIC DNA]</scope>
    <source>
        <strain evidence="10 11">NBRC 106119</strain>
    </source>
</reference>
<feature type="domain" description="Acyl-CoA dehydrogenase/oxidase C-terminal" evidence="7">
    <location>
        <begin position="226"/>
        <end position="374"/>
    </location>
</feature>
<dbReference type="InterPro" id="IPR037069">
    <property type="entry name" value="AcylCoA_DH/ox_N_sf"/>
</dbReference>
<evidence type="ECO:0000256" key="3">
    <source>
        <dbReference type="ARBA" id="ARBA00022630"/>
    </source>
</evidence>
<evidence type="ECO:0000313" key="10">
    <source>
        <dbReference type="EMBL" id="GEO01552.1"/>
    </source>
</evidence>
<keyword evidence="3 6" id="KW-0285">Flavoprotein</keyword>
<comment type="cofactor">
    <cofactor evidence="1 6">
        <name>FAD</name>
        <dbReference type="ChEBI" id="CHEBI:57692"/>
    </cofactor>
</comment>
<dbReference type="Pfam" id="PF00441">
    <property type="entry name" value="Acyl-CoA_dh_1"/>
    <property type="match status" value="1"/>
</dbReference>
<evidence type="ECO:0000256" key="4">
    <source>
        <dbReference type="ARBA" id="ARBA00022827"/>
    </source>
</evidence>
<evidence type="ECO:0000313" key="11">
    <source>
        <dbReference type="Proteomes" id="UP000321464"/>
    </source>
</evidence>
<dbReference type="AlphaFoldDB" id="A0A512APB8"/>
<dbReference type="Pfam" id="PF02770">
    <property type="entry name" value="Acyl-CoA_dh_M"/>
    <property type="match status" value="1"/>
</dbReference>
<feature type="domain" description="Acyl-CoA oxidase/dehydrogenase middle" evidence="8">
    <location>
        <begin position="119"/>
        <end position="214"/>
    </location>
</feature>
<dbReference type="SUPFAM" id="SSF47203">
    <property type="entry name" value="Acyl-CoA dehydrogenase C-terminal domain-like"/>
    <property type="match status" value="1"/>
</dbReference>
<evidence type="ECO:0000259" key="9">
    <source>
        <dbReference type="Pfam" id="PF02771"/>
    </source>
</evidence>
<dbReference type="PANTHER" id="PTHR43884:SF12">
    <property type="entry name" value="ISOVALERYL-COA DEHYDROGENASE, MITOCHONDRIAL-RELATED"/>
    <property type="match status" value="1"/>
</dbReference>
<name>A0A512APB8_9SPHN</name>
<evidence type="ECO:0000256" key="2">
    <source>
        <dbReference type="ARBA" id="ARBA00009347"/>
    </source>
</evidence>
<organism evidence="10 11">
    <name type="scientific">Novosphingobium sediminis</name>
    <dbReference type="NCBI Taxonomy" id="707214"/>
    <lineage>
        <taxon>Bacteria</taxon>
        <taxon>Pseudomonadati</taxon>
        <taxon>Pseudomonadota</taxon>
        <taxon>Alphaproteobacteria</taxon>
        <taxon>Sphingomonadales</taxon>
        <taxon>Sphingomonadaceae</taxon>
        <taxon>Novosphingobium</taxon>
    </lineage>
</organism>
<dbReference type="Proteomes" id="UP000321464">
    <property type="component" value="Unassembled WGS sequence"/>
</dbReference>
<comment type="caution">
    <text evidence="10">The sequence shown here is derived from an EMBL/GenBank/DDBJ whole genome shotgun (WGS) entry which is preliminary data.</text>
</comment>
<evidence type="ECO:0000256" key="5">
    <source>
        <dbReference type="ARBA" id="ARBA00023002"/>
    </source>
</evidence>
<evidence type="ECO:0000256" key="6">
    <source>
        <dbReference type="RuleBase" id="RU362125"/>
    </source>
</evidence>
<evidence type="ECO:0000259" key="8">
    <source>
        <dbReference type="Pfam" id="PF02770"/>
    </source>
</evidence>
<comment type="similarity">
    <text evidence="2 6">Belongs to the acyl-CoA dehydrogenase family.</text>
</comment>
<proteinExistence type="inferred from homology"/>
<dbReference type="SUPFAM" id="SSF56645">
    <property type="entry name" value="Acyl-CoA dehydrogenase NM domain-like"/>
    <property type="match status" value="1"/>
</dbReference>
<dbReference type="InterPro" id="IPR006089">
    <property type="entry name" value="Acyl-CoA_DH_CS"/>
</dbReference>
<keyword evidence="5 6" id="KW-0560">Oxidoreductase</keyword>
<dbReference type="InterPro" id="IPR036250">
    <property type="entry name" value="AcylCo_DH-like_C"/>
</dbReference>
<dbReference type="FunFam" id="1.20.140.10:FF:000001">
    <property type="entry name" value="Acyl-CoA dehydrogenase"/>
    <property type="match status" value="1"/>
</dbReference>
<dbReference type="GO" id="GO:0050660">
    <property type="term" value="F:flavin adenine dinucleotide binding"/>
    <property type="evidence" value="ECO:0007669"/>
    <property type="project" value="InterPro"/>
</dbReference>
<gene>
    <name evidence="10" type="ORF">NSE01_33840</name>
</gene>
<accession>A0A512APB8</accession>
<dbReference type="PROSITE" id="PS00072">
    <property type="entry name" value="ACYL_COA_DH_1"/>
    <property type="match status" value="1"/>
</dbReference>
<dbReference type="Gene3D" id="1.10.540.10">
    <property type="entry name" value="Acyl-CoA dehydrogenase/oxidase, N-terminal domain"/>
    <property type="match status" value="1"/>
</dbReference>
<sequence>MEDDELRLFADAVDQFLRKWAGPAQTAAWRDEGMVPRALWREAGEAGLLGASLPAEYGGSGGDFRFDVVVMQALGRHNALNFAVPLHAAVIAPYIAQYGTEAQRRRYLPSAASGERILAIAMTEPAAGSDLQGMKTTARREGDHYVINGQKTFISNGLVAETVIVAAKTDPAARAKGISLFIVDTDTPGFARGPALHKLGQGGRDTAELFFSDMVVPVDCLLGREGGGFAMLMDKLPQERLVIAWQAMAMIEAALETTVAYVKQRRAFGKALFDFQNTQFKLAECKTQATIAKVFLHDCTEKLLQGRLDAATASMAKYWITEAQAKIIDECLQLHGGYGYMAEYPISDMYRDARGYRIYGGTNEIMKLLIARSI</sequence>
<dbReference type="Gene3D" id="2.40.110.10">
    <property type="entry name" value="Butyryl-CoA Dehydrogenase, subunit A, domain 2"/>
    <property type="match status" value="1"/>
</dbReference>
<keyword evidence="4 6" id="KW-0274">FAD</keyword>
<feature type="domain" description="Acyl-CoA dehydrogenase/oxidase N-terminal" evidence="9">
    <location>
        <begin position="4"/>
        <end position="115"/>
    </location>
</feature>
<protein>
    <submittedName>
        <fullName evidence="10">Acyl-CoA dehydrogenase</fullName>
    </submittedName>
</protein>
<dbReference type="InterPro" id="IPR013786">
    <property type="entry name" value="AcylCoA_DH/ox_N"/>
</dbReference>
<dbReference type="InterPro" id="IPR046373">
    <property type="entry name" value="Acyl-CoA_Oxase/DH_mid-dom_sf"/>
</dbReference>
<evidence type="ECO:0000256" key="1">
    <source>
        <dbReference type="ARBA" id="ARBA00001974"/>
    </source>
</evidence>
<dbReference type="GO" id="GO:0003995">
    <property type="term" value="F:acyl-CoA dehydrogenase activity"/>
    <property type="evidence" value="ECO:0007669"/>
    <property type="project" value="InterPro"/>
</dbReference>
<dbReference type="FunFam" id="2.40.110.10:FF:000002">
    <property type="entry name" value="Acyl-CoA dehydrogenase fadE12"/>
    <property type="match status" value="1"/>
</dbReference>
<dbReference type="InterPro" id="IPR009075">
    <property type="entry name" value="AcylCo_DH/oxidase_C"/>
</dbReference>
<dbReference type="InterPro" id="IPR009100">
    <property type="entry name" value="AcylCoA_DH/oxidase_NM_dom_sf"/>
</dbReference>
<evidence type="ECO:0000259" key="7">
    <source>
        <dbReference type="Pfam" id="PF00441"/>
    </source>
</evidence>
<dbReference type="Pfam" id="PF02771">
    <property type="entry name" value="Acyl-CoA_dh_N"/>
    <property type="match status" value="1"/>
</dbReference>
<dbReference type="EMBL" id="BJYR01000023">
    <property type="protein sequence ID" value="GEO01552.1"/>
    <property type="molecule type" value="Genomic_DNA"/>
</dbReference>
<dbReference type="PANTHER" id="PTHR43884">
    <property type="entry name" value="ACYL-COA DEHYDROGENASE"/>
    <property type="match status" value="1"/>
</dbReference>
<dbReference type="Gene3D" id="1.20.140.10">
    <property type="entry name" value="Butyryl-CoA Dehydrogenase, subunit A, domain 3"/>
    <property type="match status" value="1"/>
</dbReference>
<keyword evidence="11" id="KW-1185">Reference proteome</keyword>
<dbReference type="InterPro" id="IPR006091">
    <property type="entry name" value="Acyl-CoA_Oxase/DH_mid-dom"/>
</dbReference>